<dbReference type="InterPro" id="IPR003675">
    <property type="entry name" value="Rce1/LyrA-like_dom"/>
</dbReference>
<feature type="transmembrane region" description="Helical" evidence="1">
    <location>
        <begin position="131"/>
        <end position="153"/>
    </location>
</feature>
<dbReference type="EMBL" id="JBHUDK010000014">
    <property type="protein sequence ID" value="MFD1600258.1"/>
    <property type="molecule type" value="Genomic_DNA"/>
</dbReference>
<keyword evidence="3" id="KW-0378">Hydrolase</keyword>
<sequence length="329" mass="34958">MSTKPILERVKSVLWNQTDCRPRALVRILLAIVLLVFTVVLVNIALTFLMQLTQIPIVLFAVIIVGQMTPIPVVLLAGYHIDRRVLADLGLGINRDWWVDLVFGSILGAALMSGVFVVTLVMGWIRIEGTFVVEGLGVGFAGGMMVMLVFWLVSGVSEELVLRGYLLTNIAEGLTGYASERLAVGIAVAVSSSLFGLIHAANPNASAFSILGIGVAGVLLAAGYLLTDELAIPIGLHITWNFFQGTIYGFGVSGFDFGVTLIEITETGPDVVTGGAFGPEAGLLGIAAGVVGIVMIVGYAGWRYDTTGLVGGVARPELRLRRRVDDQSE</sequence>
<reference evidence="3 4" key="1">
    <citation type="journal article" date="2019" name="Int. J. Syst. Evol. Microbiol.">
        <title>The Global Catalogue of Microorganisms (GCM) 10K type strain sequencing project: providing services to taxonomists for standard genome sequencing and annotation.</title>
        <authorList>
            <consortium name="The Broad Institute Genomics Platform"/>
            <consortium name="The Broad Institute Genome Sequencing Center for Infectious Disease"/>
            <person name="Wu L."/>
            <person name="Ma J."/>
        </authorList>
    </citation>
    <scope>NUCLEOTIDE SEQUENCE [LARGE SCALE GENOMIC DNA]</scope>
    <source>
        <strain evidence="3 4">CGMCC 1.12121</strain>
    </source>
</reference>
<dbReference type="Proteomes" id="UP001597085">
    <property type="component" value="Unassembled WGS sequence"/>
</dbReference>
<proteinExistence type="predicted"/>
<dbReference type="Pfam" id="PF02517">
    <property type="entry name" value="Rce1-like"/>
    <property type="match status" value="1"/>
</dbReference>
<evidence type="ECO:0000313" key="4">
    <source>
        <dbReference type="Proteomes" id="UP001597085"/>
    </source>
</evidence>
<protein>
    <submittedName>
        <fullName evidence="3">CPBP family intramembrane glutamic endopeptidase</fullName>
        <ecNumber evidence="3">3.4.-.-</ecNumber>
    </submittedName>
</protein>
<keyword evidence="4" id="KW-1185">Reference proteome</keyword>
<dbReference type="GO" id="GO:0004175">
    <property type="term" value="F:endopeptidase activity"/>
    <property type="evidence" value="ECO:0007669"/>
    <property type="project" value="UniProtKB-ARBA"/>
</dbReference>
<feature type="transmembrane region" description="Helical" evidence="1">
    <location>
        <begin position="55"/>
        <end position="77"/>
    </location>
</feature>
<gene>
    <name evidence="3" type="ORF">ACFSBX_14955</name>
</gene>
<dbReference type="PANTHER" id="PTHR39430:SF1">
    <property type="entry name" value="PROTEASE"/>
    <property type="match status" value="1"/>
</dbReference>
<dbReference type="AlphaFoldDB" id="A0ABD6CPZ9"/>
<feature type="domain" description="CAAX prenyl protease 2/Lysostaphin resistance protein A-like" evidence="2">
    <location>
        <begin position="144"/>
        <end position="243"/>
    </location>
</feature>
<organism evidence="3 4">
    <name type="scientific">Halobellus rarus</name>
    <dbReference type="NCBI Taxonomy" id="1126237"/>
    <lineage>
        <taxon>Archaea</taxon>
        <taxon>Methanobacteriati</taxon>
        <taxon>Methanobacteriota</taxon>
        <taxon>Stenosarchaea group</taxon>
        <taxon>Halobacteria</taxon>
        <taxon>Halobacteriales</taxon>
        <taxon>Haloferacaceae</taxon>
        <taxon>Halobellus</taxon>
    </lineage>
</organism>
<dbReference type="PANTHER" id="PTHR39430">
    <property type="entry name" value="MEMBRANE-ASSOCIATED PROTEASE-RELATED"/>
    <property type="match status" value="1"/>
</dbReference>
<keyword evidence="1" id="KW-0472">Membrane</keyword>
<evidence type="ECO:0000313" key="3">
    <source>
        <dbReference type="EMBL" id="MFD1600258.1"/>
    </source>
</evidence>
<feature type="transmembrane region" description="Helical" evidence="1">
    <location>
        <begin position="98"/>
        <end position="125"/>
    </location>
</feature>
<dbReference type="RefSeq" id="WP_256421799.1">
    <property type="nucleotide sequence ID" value="NZ_JANHDI010000009.1"/>
</dbReference>
<feature type="transmembrane region" description="Helical" evidence="1">
    <location>
        <begin position="207"/>
        <end position="226"/>
    </location>
</feature>
<feature type="transmembrane region" description="Helical" evidence="1">
    <location>
        <begin position="282"/>
        <end position="302"/>
    </location>
</feature>
<feature type="transmembrane region" description="Helical" evidence="1">
    <location>
        <begin position="24"/>
        <end position="49"/>
    </location>
</feature>
<evidence type="ECO:0000256" key="1">
    <source>
        <dbReference type="SAM" id="Phobius"/>
    </source>
</evidence>
<feature type="transmembrane region" description="Helical" evidence="1">
    <location>
        <begin position="238"/>
        <end position="262"/>
    </location>
</feature>
<keyword evidence="1" id="KW-0812">Transmembrane</keyword>
<comment type="caution">
    <text evidence="3">The sequence shown here is derived from an EMBL/GenBank/DDBJ whole genome shotgun (WGS) entry which is preliminary data.</text>
</comment>
<dbReference type="EC" id="3.4.-.-" evidence="3"/>
<feature type="transmembrane region" description="Helical" evidence="1">
    <location>
        <begin position="182"/>
        <end position="201"/>
    </location>
</feature>
<evidence type="ECO:0000259" key="2">
    <source>
        <dbReference type="Pfam" id="PF02517"/>
    </source>
</evidence>
<accession>A0ABD6CPZ9</accession>
<dbReference type="GO" id="GO:0080120">
    <property type="term" value="P:CAAX-box protein maturation"/>
    <property type="evidence" value="ECO:0007669"/>
    <property type="project" value="UniProtKB-ARBA"/>
</dbReference>
<name>A0ABD6CPZ9_9EURY</name>
<keyword evidence="1" id="KW-1133">Transmembrane helix</keyword>